<name>A0A9N9AGX8_9GLOM</name>
<dbReference type="EMBL" id="CAJVPQ010001033">
    <property type="protein sequence ID" value="CAG8528209.1"/>
    <property type="molecule type" value="Genomic_DNA"/>
</dbReference>
<evidence type="ECO:0000313" key="2">
    <source>
        <dbReference type="Proteomes" id="UP000789570"/>
    </source>
</evidence>
<reference evidence="1" key="1">
    <citation type="submission" date="2021-06" db="EMBL/GenBank/DDBJ databases">
        <authorList>
            <person name="Kallberg Y."/>
            <person name="Tangrot J."/>
            <person name="Rosling A."/>
        </authorList>
    </citation>
    <scope>NUCLEOTIDE SEQUENCE</scope>
    <source>
        <strain evidence="1">UK204</strain>
    </source>
</reference>
<dbReference type="AlphaFoldDB" id="A0A9N9AGX8"/>
<evidence type="ECO:0000313" key="1">
    <source>
        <dbReference type="EMBL" id="CAG8528209.1"/>
    </source>
</evidence>
<comment type="caution">
    <text evidence="1">The sequence shown here is derived from an EMBL/GenBank/DDBJ whole genome shotgun (WGS) entry which is preliminary data.</text>
</comment>
<sequence length="41" mass="4781">MSEFTIVDISVKQDDDVTNELWSFHRPCINPICAFKKGHCR</sequence>
<organism evidence="1 2">
    <name type="scientific">Funneliformis caledonium</name>
    <dbReference type="NCBI Taxonomy" id="1117310"/>
    <lineage>
        <taxon>Eukaryota</taxon>
        <taxon>Fungi</taxon>
        <taxon>Fungi incertae sedis</taxon>
        <taxon>Mucoromycota</taxon>
        <taxon>Glomeromycotina</taxon>
        <taxon>Glomeromycetes</taxon>
        <taxon>Glomerales</taxon>
        <taxon>Glomeraceae</taxon>
        <taxon>Funneliformis</taxon>
    </lineage>
</organism>
<keyword evidence="2" id="KW-1185">Reference proteome</keyword>
<accession>A0A9N9AGX8</accession>
<protein>
    <submittedName>
        <fullName evidence="1">10074_t:CDS:1</fullName>
    </submittedName>
</protein>
<proteinExistence type="predicted"/>
<dbReference type="Proteomes" id="UP000789570">
    <property type="component" value="Unassembled WGS sequence"/>
</dbReference>
<gene>
    <name evidence="1" type="ORF">FCALED_LOCUS5045</name>
</gene>